<protein>
    <submittedName>
        <fullName evidence="1">Uncharacterized protein</fullName>
    </submittedName>
</protein>
<dbReference type="InParanoid" id="A0A1X7VVM0"/>
<accession>A0A1X7VVM0</accession>
<name>A0A1X7VVM0_AMPQE</name>
<dbReference type="EnsemblMetazoa" id="Aqu2.1.43910_001">
    <property type="protein sequence ID" value="Aqu2.1.43910_001"/>
    <property type="gene ID" value="Aqu2.1.43910"/>
</dbReference>
<evidence type="ECO:0000313" key="1">
    <source>
        <dbReference type="EnsemblMetazoa" id="Aqu2.1.43910_001"/>
    </source>
</evidence>
<sequence length="32" mass="3724">TLHQNRISRPLPSLNDTQHHTCVFNIKNNVIL</sequence>
<dbReference type="AlphaFoldDB" id="A0A1X7VVM0"/>
<organism evidence="1">
    <name type="scientific">Amphimedon queenslandica</name>
    <name type="common">Sponge</name>
    <dbReference type="NCBI Taxonomy" id="400682"/>
    <lineage>
        <taxon>Eukaryota</taxon>
        <taxon>Metazoa</taxon>
        <taxon>Porifera</taxon>
        <taxon>Demospongiae</taxon>
        <taxon>Heteroscleromorpha</taxon>
        <taxon>Haplosclerida</taxon>
        <taxon>Niphatidae</taxon>
        <taxon>Amphimedon</taxon>
    </lineage>
</organism>
<proteinExistence type="predicted"/>
<reference evidence="1" key="1">
    <citation type="submission" date="2017-05" db="UniProtKB">
        <authorList>
            <consortium name="EnsemblMetazoa"/>
        </authorList>
    </citation>
    <scope>IDENTIFICATION</scope>
</reference>